<evidence type="ECO:0000313" key="14">
    <source>
        <dbReference type="Proteomes" id="UP000002320"/>
    </source>
</evidence>
<dbReference type="Pfam" id="PF00096">
    <property type="entry name" value="zf-C2H2"/>
    <property type="match status" value="3"/>
</dbReference>
<keyword evidence="5" id="KW-0862">Zinc</keyword>
<dbReference type="PANTHER" id="PTHR47772">
    <property type="entry name" value="ZINC FINGER PROTEIN 200"/>
    <property type="match status" value="1"/>
</dbReference>
<dbReference type="GO" id="GO:0005634">
    <property type="term" value="C:nucleus"/>
    <property type="evidence" value="ECO:0007669"/>
    <property type="project" value="UniProtKB-SubCell"/>
</dbReference>
<reference evidence="12" key="1">
    <citation type="submission" date="2007-03" db="EMBL/GenBank/DDBJ databases">
        <title>Annotation of Culex pipiens quinquefasciatus.</title>
        <authorList>
            <consortium name="The Broad Institute Genome Sequencing Platform"/>
            <person name="Atkinson P.W."/>
            <person name="Hemingway J."/>
            <person name="Christensen B.M."/>
            <person name="Higgs S."/>
            <person name="Kodira C."/>
            <person name="Hannick L."/>
            <person name="Megy K."/>
            <person name="O'Leary S."/>
            <person name="Pearson M."/>
            <person name="Haas B.J."/>
            <person name="Mauceli E."/>
            <person name="Wortman J.R."/>
            <person name="Lee N.H."/>
            <person name="Guigo R."/>
            <person name="Stanke M."/>
            <person name="Alvarado L."/>
            <person name="Amedeo P."/>
            <person name="Antoine C.H."/>
            <person name="Arensburger P."/>
            <person name="Bidwell S.L."/>
            <person name="Crawford M."/>
            <person name="Camaro F."/>
            <person name="Devon K."/>
            <person name="Engels R."/>
            <person name="Hammond M."/>
            <person name="Howarth C."/>
            <person name="Koehrsen M."/>
            <person name="Lawson D."/>
            <person name="Montgomery P."/>
            <person name="Nene V."/>
            <person name="Nusbaum C."/>
            <person name="Puiu D."/>
            <person name="Romero-Severson J."/>
            <person name="Severson D.W."/>
            <person name="Shumway M."/>
            <person name="Sisk P."/>
            <person name="Stolte C."/>
            <person name="Zeng Q."/>
            <person name="Eisenstadt E."/>
            <person name="Fraser-Liggett C."/>
            <person name="Strausberg R."/>
            <person name="Galagan J."/>
            <person name="Birren B."/>
            <person name="Collins F.H."/>
        </authorList>
    </citation>
    <scope>NUCLEOTIDE SEQUENCE [LARGE SCALE GENOMIC DNA]</scope>
    <source>
        <strain evidence="12">JHB</strain>
    </source>
</reference>
<reference evidence="13" key="2">
    <citation type="submission" date="2021-02" db="UniProtKB">
        <authorList>
            <consortium name="EnsemblMetazoa"/>
        </authorList>
    </citation>
    <scope>IDENTIFICATION</scope>
    <source>
        <strain evidence="13">JHB</strain>
    </source>
</reference>
<dbReference type="OrthoDB" id="7756756at2759"/>
<sequence>MEHSGEFKLGALKNLEPALQASVRQYRNRSKKQKTSSDKASSCHGGGDEKLSEVLAKIASLQKAATGDGAINLVRTYNVKLRLKKTLYKCFDCNQSFTNAEFLEMHENSHATSGTHDTSGPGRDIDLKQQSFDESEMNLKQNAWFTGDFSDSEEDGDEIMLDCTVEEREDNYDITFDRNKCEKTYTVKYKVKKEVVGKCERCEKVFYSSEALELHKVEHEKFIDFAAIEPTINIDSPKIEESTFVLDENFFQVLSEVTSCTIFPQNLSPIQNFFQMDASDILEVSESDVKRSPSTEIRLEYKIVPRRTSKDTHQQSPEPQQTPLKAPEGRFRCDVCAKRFRFRPALTVHARTHDNSRPFRCEECGRRFISRAKLFLHAYGHRREDEAAIRCERCGREGFARPKQLLEHMIAEHGKQ</sequence>
<dbReference type="GO" id="GO:0008270">
    <property type="term" value="F:zinc ion binding"/>
    <property type="evidence" value="ECO:0007669"/>
    <property type="project" value="UniProtKB-KW"/>
</dbReference>
<dbReference type="EMBL" id="DS231927">
    <property type="protein sequence ID" value="EDS27035.1"/>
    <property type="molecule type" value="Genomic_DNA"/>
</dbReference>
<evidence type="ECO:0000256" key="5">
    <source>
        <dbReference type="ARBA" id="ARBA00022833"/>
    </source>
</evidence>
<keyword evidence="6" id="KW-0805">Transcription regulation</keyword>
<evidence type="ECO:0000256" key="3">
    <source>
        <dbReference type="ARBA" id="ARBA00022737"/>
    </source>
</evidence>
<evidence type="ECO:0000256" key="2">
    <source>
        <dbReference type="ARBA" id="ARBA00022723"/>
    </source>
</evidence>
<accession>B0WGK6</accession>
<dbReference type="SMART" id="SM00355">
    <property type="entry name" value="ZnF_C2H2"/>
    <property type="match status" value="5"/>
</dbReference>
<dbReference type="PROSITE" id="PS00028">
    <property type="entry name" value="ZINC_FINGER_C2H2_1"/>
    <property type="match status" value="4"/>
</dbReference>
<dbReference type="InterPro" id="IPR013087">
    <property type="entry name" value="Znf_C2H2_type"/>
</dbReference>
<evidence type="ECO:0000256" key="7">
    <source>
        <dbReference type="ARBA" id="ARBA00023163"/>
    </source>
</evidence>
<dbReference type="eggNOG" id="KOG1721">
    <property type="taxonomic scope" value="Eukaryota"/>
</dbReference>
<evidence type="ECO:0000259" key="11">
    <source>
        <dbReference type="PROSITE" id="PS50157"/>
    </source>
</evidence>
<dbReference type="InterPro" id="IPR050636">
    <property type="entry name" value="C2H2-ZF_domain-containing"/>
</dbReference>
<dbReference type="Proteomes" id="UP000002320">
    <property type="component" value="Unassembled WGS sequence"/>
</dbReference>
<keyword evidence="2" id="KW-0479">Metal-binding</keyword>
<dbReference type="EnsemblMetazoa" id="CPIJ005819-RA">
    <property type="protein sequence ID" value="CPIJ005819-PA"/>
    <property type="gene ID" value="CPIJ005819"/>
</dbReference>
<keyword evidence="8" id="KW-0539">Nucleus</keyword>
<keyword evidence="14" id="KW-1185">Reference proteome</keyword>
<dbReference type="Gene3D" id="3.30.160.60">
    <property type="entry name" value="Classic Zinc Finger"/>
    <property type="match status" value="2"/>
</dbReference>
<dbReference type="KEGG" id="cqu:CpipJ_CPIJ005819"/>
<evidence type="ECO:0000256" key="9">
    <source>
        <dbReference type="PROSITE-ProRule" id="PRU00042"/>
    </source>
</evidence>
<name>B0WGK6_CULQU</name>
<dbReference type="PANTHER" id="PTHR47772:SF13">
    <property type="entry name" value="GASTRULA ZINC FINGER PROTEIN XLCGF49.1-LIKE-RELATED"/>
    <property type="match status" value="1"/>
</dbReference>
<feature type="compositionally biased region" description="Basic and acidic residues" evidence="10">
    <location>
        <begin position="304"/>
        <end position="313"/>
    </location>
</feature>
<dbReference type="HOGENOM" id="CLU_660990_0_0_1"/>
<dbReference type="SUPFAM" id="SSF57667">
    <property type="entry name" value="beta-beta-alpha zinc fingers"/>
    <property type="match status" value="2"/>
</dbReference>
<dbReference type="PROSITE" id="PS50157">
    <property type="entry name" value="ZINC_FINGER_C2H2_2"/>
    <property type="match status" value="3"/>
</dbReference>
<feature type="domain" description="C2H2-type" evidence="11">
    <location>
        <begin position="331"/>
        <end position="358"/>
    </location>
</feature>
<evidence type="ECO:0000256" key="8">
    <source>
        <dbReference type="ARBA" id="ARBA00023242"/>
    </source>
</evidence>
<dbReference type="OMA" id="LYKCFDC"/>
<dbReference type="AlphaFoldDB" id="B0WGK6"/>
<gene>
    <name evidence="13" type="primary">6037993</name>
    <name evidence="12" type="ORF">CpipJ_CPIJ005819</name>
</gene>
<protein>
    <recommendedName>
        <fullName evidence="11">C2H2-type domain-containing protein</fullName>
    </recommendedName>
</protein>
<dbReference type="VEuPathDB" id="VectorBase:CQUJHB016077"/>
<proteinExistence type="predicted"/>
<feature type="compositionally biased region" description="Polar residues" evidence="10">
    <location>
        <begin position="314"/>
        <end position="323"/>
    </location>
</feature>
<evidence type="ECO:0000256" key="6">
    <source>
        <dbReference type="ARBA" id="ARBA00023015"/>
    </source>
</evidence>
<evidence type="ECO:0000256" key="10">
    <source>
        <dbReference type="SAM" id="MobiDB-lite"/>
    </source>
</evidence>
<organism>
    <name type="scientific">Culex quinquefasciatus</name>
    <name type="common">Southern house mosquito</name>
    <name type="synonym">Culex pungens</name>
    <dbReference type="NCBI Taxonomy" id="7176"/>
    <lineage>
        <taxon>Eukaryota</taxon>
        <taxon>Metazoa</taxon>
        <taxon>Ecdysozoa</taxon>
        <taxon>Arthropoda</taxon>
        <taxon>Hexapoda</taxon>
        <taxon>Insecta</taxon>
        <taxon>Pterygota</taxon>
        <taxon>Neoptera</taxon>
        <taxon>Endopterygota</taxon>
        <taxon>Diptera</taxon>
        <taxon>Nematocera</taxon>
        <taxon>Culicoidea</taxon>
        <taxon>Culicidae</taxon>
        <taxon>Culicinae</taxon>
        <taxon>Culicini</taxon>
        <taxon>Culex</taxon>
        <taxon>Culex</taxon>
    </lineage>
</organism>
<keyword evidence="3" id="KW-0677">Repeat</keyword>
<keyword evidence="7" id="KW-0804">Transcription</keyword>
<dbReference type="InterPro" id="IPR036236">
    <property type="entry name" value="Znf_C2H2_sf"/>
</dbReference>
<feature type="region of interest" description="Disordered" evidence="10">
    <location>
        <begin position="20"/>
        <end position="47"/>
    </location>
</feature>
<evidence type="ECO:0000313" key="13">
    <source>
        <dbReference type="EnsemblMetazoa" id="CPIJ005819-PA"/>
    </source>
</evidence>
<comment type="subcellular location">
    <subcellularLocation>
        <location evidence="1">Nucleus</location>
    </subcellularLocation>
</comment>
<feature type="region of interest" description="Disordered" evidence="10">
    <location>
        <begin position="304"/>
        <end position="326"/>
    </location>
</feature>
<keyword evidence="4 9" id="KW-0863">Zinc-finger</keyword>
<dbReference type="VEuPathDB" id="VectorBase:CPIJ005819"/>
<evidence type="ECO:0000256" key="4">
    <source>
        <dbReference type="ARBA" id="ARBA00022771"/>
    </source>
</evidence>
<feature type="domain" description="C2H2-type" evidence="11">
    <location>
        <begin position="88"/>
        <end position="115"/>
    </location>
</feature>
<dbReference type="InParanoid" id="B0WGK6"/>
<evidence type="ECO:0000313" key="12">
    <source>
        <dbReference type="EMBL" id="EDS27035.1"/>
    </source>
</evidence>
<feature type="domain" description="C2H2-type" evidence="11">
    <location>
        <begin position="359"/>
        <end position="386"/>
    </location>
</feature>
<evidence type="ECO:0000256" key="1">
    <source>
        <dbReference type="ARBA" id="ARBA00004123"/>
    </source>
</evidence>